<organism evidence="1 2">
    <name type="scientific">Aeromonas veronii</name>
    <dbReference type="NCBI Taxonomy" id="654"/>
    <lineage>
        <taxon>Bacteria</taxon>
        <taxon>Pseudomonadati</taxon>
        <taxon>Pseudomonadota</taxon>
        <taxon>Gammaproteobacteria</taxon>
        <taxon>Aeromonadales</taxon>
        <taxon>Aeromonadaceae</taxon>
        <taxon>Aeromonas</taxon>
    </lineage>
</organism>
<protein>
    <submittedName>
        <fullName evidence="1">Uncharacterized protein</fullName>
    </submittedName>
</protein>
<dbReference type="Proteomes" id="UP000439123">
    <property type="component" value="Unassembled WGS sequence"/>
</dbReference>
<dbReference type="EMBL" id="CABWLC010000007">
    <property type="protein sequence ID" value="VXA83147.1"/>
    <property type="molecule type" value="Genomic_DNA"/>
</dbReference>
<gene>
    <name evidence="1" type="ORF">AERO8C_150005</name>
</gene>
<accession>A0A653KUV7</accession>
<name>A0A653KUV7_AERVE</name>
<evidence type="ECO:0000313" key="1">
    <source>
        <dbReference type="EMBL" id="VXA83147.1"/>
    </source>
</evidence>
<proteinExistence type="predicted"/>
<sequence length="111" mass="11527">MARPPLAGRGELRLPFWPQHRRHQPGPIFWSDLAGPRSHGRLAAATVGTGNWSVAHGNGDALAGGCAGQRPAGVAHGADCRPLVAAQILNPAPSWRGILRGMGGQACAFLP</sequence>
<evidence type="ECO:0000313" key="2">
    <source>
        <dbReference type="Proteomes" id="UP000439123"/>
    </source>
</evidence>
<dbReference type="AlphaFoldDB" id="A0A653KUV7"/>
<reference evidence="1 2" key="1">
    <citation type="submission" date="2019-10" db="EMBL/GenBank/DDBJ databases">
        <authorList>
            <person name="Karimi E."/>
        </authorList>
    </citation>
    <scope>NUCLEOTIDE SEQUENCE [LARGE SCALE GENOMIC DNA]</scope>
    <source>
        <strain evidence="1">Aeromonas sp. 8C</strain>
    </source>
</reference>